<dbReference type="InterPro" id="IPR036623">
    <property type="entry name" value="Hemimethylated_DNA-bd_sf"/>
</dbReference>
<organism evidence="2 3">
    <name type="scientific">Pterulicium gracile</name>
    <dbReference type="NCBI Taxonomy" id="1884261"/>
    <lineage>
        <taxon>Eukaryota</taxon>
        <taxon>Fungi</taxon>
        <taxon>Dikarya</taxon>
        <taxon>Basidiomycota</taxon>
        <taxon>Agaricomycotina</taxon>
        <taxon>Agaricomycetes</taxon>
        <taxon>Agaricomycetidae</taxon>
        <taxon>Agaricales</taxon>
        <taxon>Pleurotineae</taxon>
        <taxon>Pterulaceae</taxon>
        <taxon>Pterulicium</taxon>
    </lineage>
</organism>
<dbReference type="SUPFAM" id="SSF81383">
    <property type="entry name" value="F-box domain"/>
    <property type="match status" value="1"/>
</dbReference>
<name>A0A5C3QSJ9_9AGAR</name>
<dbReference type="STRING" id="1884261.A0A5C3QSJ9"/>
<evidence type="ECO:0000259" key="1">
    <source>
        <dbReference type="SMART" id="SM00992"/>
    </source>
</evidence>
<dbReference type="Proteomes" id="UP000305067">
    <property type="component" value="Unassembled WGS sequence"/>
</dbReference>
<dbReference type="Pfam" id="PF13369">
    <property type="entry name" value="Transglut_core2"/>
    <property type="match status" value="1"/>
</dbReference>
<reference evidence="2 3" key="1">
    <citation type="journal article" date="2019" name="Nat. Ecol. Evol.">
        <title>Megaphylogeny resolves global patterns of mushroom evolution.</title>
        <authorList>
            <person name="Varga T."/>
            <person name="Krizsan K."/>
            <person name="Foldi C."/>
            <person name="Dima B."/>
            <person name="Sanchez-Garcia M."/>
            <person name="Sanchez-Ramirez S."/>
            <person name="Szollosi G.J."/>
            <person name="Szarkandi J.G."/>
            <person name="Papp V."/>
            <person name="Albert L."/>
            <person name="Andreopoulos W."/>
            <person name="Angelini C."/>
            <person name="Antonin V."/>
            <person name="Barry K.W."/>
            <person name="Bougher N.L."/>
            <person name="Buchanan P."/>
            <person name="Buyck B."/>
            <person name="Bense V."/>
            <person name="Catcheside P."/>
            <person name="Chovatia M."/>
            <person name="Cooper J."/>
            <person name="Damon W."/>
            <person name="Desjardin D."/>
            <person name="Finy P."/>
            <person name="Geml J."/>
            <person name="Haridas S."/>
            <person name="Hughes K."/>
            <person name="Justo A."/>
            <person name="Karasinski D."/>
            <person name="Kautmanova I."/>
            <person name="Kiss B."/>
            <person name="Kocsube S."/>
            <person name="Kotiranta H."/>
            <person name="LaButti K.M."/>
            <person name="Lechner B.E."/>
            <person name="Liimatainen K."/>
            <person name="Lipzen A."/>
            <person name="Lukacs Z."/>
            <person name="Mihaltcheva S."/>
            <person name="Morgado L.N."/>
            <person name="Niskanen T."/>
            <person name="Noordeloos M.E."/>
            <person name="Ohm R.A."/>
            <person name="Ortiz-Santana B."/>
            <person name="Ovrebo C."/>
            <person name="Racz N."/>
            <person name="Riley R."/>
            <person name="Savchenko A."/>
            <person name="Shiryaev A."/>
            <person name="Soop K."/>
            <person name="Spirin V."/>
            <person name="Szebenyi C."/>
            <person name="Tomsovsky M."/>
            <person name="Tulloss R.E."/>
            <person name="Uehling J."/>
            <person name="Grigoriev I.V."/>
            <person name="Vagvolgyi C."/>
            <person name="Papp T."/>
            <person name="Martin F.M."/>
            <person name="Miettinen O."/>
            <person name="Hibbett D.S."/>
            <person name="Nagy L.G."/>
        </authorList>
    </citation>
    <scope>NUCLEOTIDE SEQUENCE [LARGE SCALE GENOMIC DNA]</scope>
    <source>
        <strain evidence="2 3">CBS 309.79</strain>
    </source>
</reference>
<evidence type="ECO:0000313" key="2">
    <source>
        <dbReference type="EMBL" id="TFL03501.1"/>
    </source>
</evidence>
<dbReference type="SMART" id="SM00992">
    <property type="entry name" value="YccV-like"/>
    <property type="match status" value="1"/>
</dbReference>
<gene>
    <name evidence="2" type="ORF">BDV98DRAFT_654854</name>
</gene>
<dbReference type="InterPro" id="IPR036047">
    <property type="entry name" value="F-box-like_dom_sf"/>
</dbReference>
<dbReference type="InterPro" id="IPR011722">
    <property type="entry name" value="Hemimethylated_DNA-bd_dom"/>
</dbReference>
<dbReference type="NCBIfam" id="TIGR02097">
    <property type="entry name" value="yccV"/>
    <property type="match status" value="1"/>
</dbReference>
<dbReference type="OrthoDB" id="28868at2759"/>
<keyword evidence="3" id="KW-1185">Reference proteome</keyword>
<evidence type="ECO:0000313" key="3">
    <source>
        <dbReference type="Proteomes" id="UP000305067"/>
    </source>
</evidence>
<dbReference type="SUPFAM" id="SSF141255">
    <property type="entry name" value="YccV-like"/>
    <property type="match status" value="1"/>
</dbReference>
<dbReference type="PANTHER" id="PTHR31350:SF27">
    <property type="entry name" value="HEMIMETHYLATED DNA-BINDING DOMAIN-CONTAINING PROTEIN"/>
    <property type="match status" value="1"/>
</dbReference>
<dbReference type="EMBL" id="ML178820">
    <property type="protein sequence ID" value="TFL03501.1"/>
    <property type="molecule type" value="Genomic_DNA"/>
</dbReference>
<dbReference type="Pfam" id="PF08755">
    <property type="entry name" value="YccV-like"/>
    <property type="match status" value="1"/>
</dbReference>
<proteinExistence type="predicted"/>
<protein>
    <recommendedName>
        <fullName evidence="1">Hemimethylated DNA-binding domain-containing protein</fullName>
    </recommendedName>
</protein>
<dbReference type="PANTHER" id="PTHR31350">
    <property type="entry name" value="SI:DKEY-261L7.2"/>
    <property type="match status" value="1"/>
</dbReference>
<feature type="domain" description="Hemimethylated DNA-binding" evidence="1">
    <location>
        <begin position="482"/>
        <end position="577"/>
    </location>
</feature>
<dbReference type="GO" id="GO:0003677">
    <property type="term" value="F:DNA binding"/>
    <property type="evidence" value="ECO:0007669"/>
    <property type="project" value="InterPro"/>
</dbReference>
<accession>A0A5C3QSJ9</accession>
<dbReference type="AlphaFoldDB" id="A0A5C3QSJ9"/>
<dbReference type="Gene3D" id="2.30.30.390">
    <property type="entry name" value="Hemimethylated DNA-binding domain"/>
    <property type="match status" value="1"/>
</dbReference>
<sequence length="638" mass="71925">MALIPDLSFDVQLNILKHIPSDDTGTQTLTTCLTVSRSMNLAASTSSIWETRYHERYKHSKPGSQASEETIDYKSLYASRVKLDQHCASLLNDLIHAQSNVDRVSFINKIADLDWDVWDLLAREAARPIPVVFSQQGNHSNSRTHQSNSEDRQIVRALPLTWRYWCQTLQRSIGTRYALKKWHELLQTTRPDPALCEESLNATSCFYSYSPFDLAQTLDDLAVDCRSFIEGDSQRTLDPEADSYDLPEICMKITEFMVSRGFTAATGDDFRRTENSLPHCYLNGPDKSTIPLSLVHVFVAIARRLGLEAYYVNYPNRLLACVVPPSSPSRSQAQSFPTSDHIPELFIDVYQPHLVPPTSLLSTASSLGVPWPDLKSQILLSPNYDILLRSTGNILACPSTDRIALYLAQIPRVLTLPHVRAVSYVLNYADDPELEARTVVVPVLGGLFPERREGMEMLRRAYCSEERQGGSRVKRREGQGNEVMFRVGTFFRHRKFGYTGLIRGWDSSCEKDDAWQRSMGIDSLKRGRDQPFYHTILSEGPERYVAEENIGLVAVSSGMLDDFVDNISISLGRYFSDAHVASSSDAYGARGAVTVDYLIPSPELRGEYPDDRVETTDDRVKMPENKIEVTGMPVVRQE</sequence>
<dbReference type="InterPro" id="IPR032698">
    <property type="entry name" value="SirB1_N"/>
</dbReference>